<organism evidence="2 3">
    <name type="scientific">Salana multivorans</name>
    <dbReference type="NCBI Taxonomy" id="120377"/>
    <lineage>
        <taxon>Bacteria</taxon>
        <taxon>Bacillati</taxon>
        <taxon>Actinomycetota</taxon>
        <taxon>Actinomycetes</taxon>
        <taxon>Micrococcales</taxon>
        <taxon>Beutenbergiaceae</taxon>
        <taxon>Salana</taxon>
    </lineage>
</organism>
<dbReference type="Pfam" id="PF03372">
    <property type="entry name" value="Exo_endo_phos"/>
    <property type="match status" value="1"/>
</dbReference>
<dbReference type="InterPro" id="IPR036691">
    <property type="entry name" value="Endo/exonu/phosph_ase_sf"/>
</dbReference>
<dbReference type="SUPFAM" id="SSF56219">
    <property type="entry name" value="DNase I-like"/>
    <property type="match status" value="1"/>
</dbReference>
<dbReference type="GO" id="GO:0004527">
    <property type="term" value="F:exonuclease activity"/>
    <property type="evidence" value="ECO:0007669"/>
    <property type="project" value="UniProtKB-KW"/>
</dbReference>
<feature type="domain" description="Endonuclease/exonuclease/phosphatase" evidence="1">
    <location>
        <begin position="1"/>
        <end position="218"/>
    </location>
</feature>
<accession>A0A3N2D270</accession>
<evidence type="ECO:0000259" key="1">
    <source>
        <dbReference type="Pfam" id="PF03372"/>
    </source>
</evidence>
<keyword evidence="2" id="KW-0540">Nuclease</keyword>
<dbReference type="Proteomes" id="UP000275356">
    <property type="component" value="Unassembled WGS sequence"/>
</dbReference>
<protein>
    <submittedName>
        <fullName evidence="2">Endonuclease/exonuclease/phosphatase family metal-dependent hydrolase</fullName>
    </submittedName>
</protein>
<dbReference type="Gene3D" id="3.60.10.10">
    <property type="entry name" value="Endonuclease/exonuclease/phosphatase"/>
    <property type="match status" value="1"/>
</dbReference>
<gene>
    <name evidence="2" type="ORF">EDD28_3297</name>
</gene>
<dbReference type="InterPro" id="IPR005135">
    <property type="entry name" value="Endo/exonuclease/phosphatase"/>
</dbReference>
<dbReference type="EMBL" id="RKHQ01000002">
    <property type="protein sequence ID" value="ROR93869.1"/>
    <property type="molecule type" value="Genomic_DNA"/>
</dbReference>
<name>A0A3N2D270_9MICO</name>
<keyword evidence="2" id="KW-0255">Endonuclease</keyword>
<dbReference type="AlphaFoldDB" id="A0A3N2D270"/>
<dbReference type="GO" id="GO:0004519">
    <property type="term" value="F:endonuclease activity"/>
    <property type="evidence" value="ECO:0007669"/>
    <property type="project" value="UniProtKB-KW"/>
</dbReference>
<evidence type="ECO:0000313" key="3">
    <source>
        <dbReference type="Proteomes" id="UP000275356"/>
    </source>
</evidence>
<evidence type="ECO:0000313" key="2">
    <source>
        <dbReference type="EMBL" id="ROR93869.1"/>
    </source>
</evidence>
<keyword evidence="2" id="KW-0378">Hydrolase</keyword>
<keyword evidence="3" id="KW-1185">Reference proteome</keyword>
<keyword evidence="2" id="KW-0269">Exonuclease</keyword>
<reference evidence="2 3" key="1">
    <citation type="submission" date="2018-11" db="EMBL/GenBank/DDBJ databases">
        <title>Sequencing the genomes of 1000 actinobacteria strains.</title>
        <authorList>
            <person name="Klenk H.-P."/>
        </authorList>
    </citation>
    <scope>NUCLEOTIDE SEQUENCE [LARGE SCALE GENOMIC DNA]</scope>
    <source>
        <strain evidence="2 3">DSM 13521</strain>
    </source>
</reference>
<dbReference type="RefSeq" id="WP_170169528.1">
    <property type="nucleotide sequence ID" value="NZ_RKHQ01000002.1"/>
</dbReference>
<comment type="caution">
    <text evidence="2">The sequence shown here is derived from an EMBL/GenBank/DDBJ whole genome shotgun (WGS) entry which is preliminary data.</text>
</comment>
<sequence>MTWNVWGLRAGTAAVAAELRRARPDVACLQECPRGPLAGWRTRRLARAAGLRLVRRAAGVALLVAPGVVTGDAESHREPRRRSRWWWAYPRAWVSARVATSAPGEPGPLTTRVVVVHLDVDAAARERNVARILGRHDGEQRWLVAGDLNARPGDPARAALAGVLDEVGIAPTYPAGPGRTPRARIDGVLVRGLTVRDVEVVADVGDLRGRRGRQLSDHLPVVVTLGSQGDDPAGEPR</sequence>
<proteinExistence type="predicted"/>